<name>A0A6L5T7Q4_9FIRM</name>
<dbReference type="GO" id="GO:0000150">
    <property type="term" value="F:DNA strand exchange activity"/>
    <property type="evidence" value="ECO:0007669"/>
    <property type="project" value="InterPro"/>
</dbReference>
<dbReference type="Proteomes" id="UP000479563">
    <property type="component" value="Unassembled WGS sequence"/>
</dbReference>
<dbReference type="PANTHER" id="PTHR30461:SF23">
    <property type="entry name" value="DNA RECOMBINASE-RELATED"/>
    <property type="match status" value="1"/>
</dbReference>
<dbReference type="GO" id="GO:0003677">
    <property type="term" value="F:DNA binding"/>
    <property type="evidence" value="ECO:0007669"/>
    <property type="project" value="InterPro"/>
</dbReference>
<dbReference type="Pfam" id="PF00239">
    <property type="entry name" value="Resolvase"/>
    <property type="match status" value="1"/>
</dbReference>
<dbReference type="AlphaFoldDB" id="A0A6L5T7Q4"/>
<evidence type="ECO:0000313" key="5">
    <source>
        <dbReference type="Proteomes" id="UP000479563"/>
    </source>
</evidence>
<dbReference type="EMBL" id="WKQP01000010">
    <property type="protein sequence ID" value="MSC60072.1"/>
    <property type="molecule type" value="Genomic_DNA"/>
</dbReference>
<dbReference type="PANTHER" id="PTHR30461">
    <property type="entry name" value="DNA-INVERTASE FROM LAMBDOID PROPHAGE"/>
    <property type="match status" value="1"/>
</dbReference>
<dbReference type="SUPFAM" id="SSF53041">
    <property type="entry name" value="Resolvase-like"/>
    <property type="match status" value="1"/>
</dbReference>
<feature type="coiled-coil region" evidence="1">
    <location>
        <begin position="368"/>
        <end position="429"/>
    </location>
</feature>
<proteinExistence type="predicted"/>
<dbReference type="InterPro" id="IPR036162">
    <property type="entry name" value="Resolvase-like_N_sf"/>
</dbReference>
<dbReference type="CDD" id="cd00338">
    <property type="entry name" value="Ser_Recombinase"/>
    <property type="match status" value="1"/>
</dbReference>
<dbReference type="InterPro" id="IPR050639">
    <property type="entry name" value="SSR_resolvase"/>
</dbReference>
<dbReference type="InterPro" id="IPR025827">
    <property type="entry name" value="Zn_ribbon_recom_dom"/>
</dbReference>
<organism evidence="4 5">
    <name type="scientific">Agathobacter rectalis</name>
    <dbReference type="NCBI Taxonomy" id="39491"/>
    <lineage>
        <taxon>Bacteria</taxon>
        <taxon>Bacillati</taxon>
        <taxon>Bacillota</taxon>
        <taxon>Clostridia</taxon>
        <taxon>Lachnospirales</taxon>
        <taxon>Lachnospiraceae</taxon>
        <taxon>Agathobacter</taxon>
    </lineage>
</organism>
<protein>
    <submittedName>
        <fullName evidence="4">Recombinase family protein</fullName>
    </submittedName>
</protein>
<dbReference type="InterPro" id="IPR011109">
    <property type="entry name" value="DNA_bind_recombinase_dom"/>
</dbReference>
<feature type="domain" description="Resolvase/invertase-type recombinase catalytic" evidence="2">
    <location>
        <begin position="16"/>
        <end position="160"/>
    </location>
</feature>
<comment type="caution">
    <text evidence="4">The sequence shown here is derived from an EMBL/GenBank/DDBJ whole genome shotgun (WGS) entry which is preliminary data.</text>
</comment>
<reference evidence="4 5" key="1">
    <citation type="journal article" date="2019" name="Nat. Med.">
        <title>A library of human gut bacterial isolates paired with longitudinal multiomics data enables mechanistic microbiome research.</title>
        <authorList>
            <person name="Poyet M."/>
            <person name="Groussin M."/>
            <person name="Gibbons S.M."/>
            <person name="Avila-Pacheco J."/>
            <person name="Jiang X."/>
            <person name="Kearney S.M."/>
            <person name="Perrotta A.R."/>
            <person name="Berdy B."/>
            <person name="Zhao S."/>
            <person name="Lieberman T.D."/>
            <person name="Swanson P.K."/>
            <person name="Smith M."/>
            <person name="Roesemann S."/>
            <person name="Alexander J.E."/>
            <person name="Rich S.A."/>
            <person name="Livny J."/>
            <person name="Vlamakis H."/>
            <person name="Clish C."/>
            <person name="Bullock K."/>
            <person name="Deik A."/>
            <person name="Scott J."/>
            <person name="Pierce K.A."/>
            <person name="Xavier R.J."/>
            <person name="Alm E.J."/>
        </authorList>
    </citation>
    <scope>NUCLEOTIDE SEQUENCE [LARGE SCALE GENOMIC DNA]</scope>
    <source>
        <strain evidence="4 5">BIOML-A11</strain>
    </source>
</reference>
<dbReference type="SMART" id="SM00857">
    <property type="entry name" value="Resolvase"/>
    <property type="match status" value="1"/>
</dbReference>
<evidence type="ECO:0000259" key="2">
    <source>
        <dbReference type="PROSITE" id="PS51736"/>
    </source>
</evidence>
<gene>
    <name evidence="4" type="ORF">GKE07_07650</name>
</gene>
<evidence type="ECO:0000259" key="3">
    <source>
        <dbReference type="PROSITE" id="PS51737"/>
    </source>
</evidence>
<dbReference type="RefSeq" id="WP_154266892.1">
    <property type="nucleotide sequence ID" value="NZ_WKQP01000010.1"/>
</dbReference>
<dbReference type="PROSITE" id="PS51737">
    <property type="entry name" value="RECOMBINASE_DNA_BIND"/>
    <property type="match status" value="1"/>
</dbReference>
<dbReference type="Pfam" id="PF07508">
    <property type="entry name" value="Recombinase"/>
    <property type="match status" value="1"/>
</dbReference>
<sequence length="532" mass="61054">MAKAKQKAATNDISKLAVIYARYSSHNQTEQSIEGQLAAGHRYADLKGYTVVHEYIDRAMTGRNDNRDDFQKMLSDTSKKQFGAIIVWKVDRFGRNREEITFNKYRCKKNGVRVEYVAENLPDSPEGVILESVLEGMAEYYSLQLSQNVQRGLLESAKKHQVIGGNVPLGLMMDAHKKYVPDPKTAPTVKLIFDMYAEGSTTSEIINHLNSIGMRTKAGKPFTKSSLTTVLKNEKYIGVYKYKDIIRDEGVIPPIVDKEIFYKVQELLKVNRRMPSHKWSYSDYILTDKLFCGKCGTAMVGESGFGKMGVKYSYYICAKRRKDKTCDKKPVRQEWIEEIVLQRVQGILQNEELLEFIAENTWQYYLAQDESMEKLKGLQTELDKVEKSAANLMKAIEAGIFNDMTKARMDELDDQRAVIKKAMAEIEIEKGFKLTKDHILYFLEQFKKLDYKDRDCQRRLIDVFVNSIFVYDDKLRIAFNFGGSDSTITLNEVDKADRGEGFVCCASCPAKYLKPVHSWKHDVPAFSLYIFI</sequence>
<dbReference type="PROSITE" id="PS51736">
    <property type="entry name" value="RECOMBINASES_3"/>
    <property type="match status" value="1"/>
</dbReference>
<evidence type="ECO:0000313" key="4">
    <source>
        <dbReference type="EMBL" id="MSC60072.1"/>
    </source>
</evidence>
<feature type="domain" description="Recombinase" evidence="3">
    <location>
        <begin position="168"/>
        <end position="274"/>
    </location>
</feature>
<dbReference type="Gene3D" id="3.90.1750.20">
    <property type="entry name" value="Putative Large Serine Recombinase, Chain B, Domain 2"/>
    <property type="match status" value="1"/>
</dbReference>
<accession>A0A6L5T7Q4</accession>
<dbReference type="InterPro" id="IPR038109">
    <property type="entry name" value="DNA_bind_recomb_sf"/>
</dbReference>
<dbReference type="Pfam" id="PF13408">
    <property type="entry name" value="Zn_ribbon_recom"/>
    <property type="match status" value="1"/>
</dbReference>
<dbReference type="Gene3D" id="3.40.50.1390">
    <property type="entry name" value="Resolvase, N-terminal catalytic domain"/>
    <property type="match status" value="1"/>
</dbReference>
<keyword evidence="1" id="KW-0175">Coiled coil</keyword>
<evidence type="ECO:0000256" key="1">
    <source>
        <dbReference type="SAM" id="Coils"/>
    </source>
</evidence>
<dbReference type="InterPro" id="IPR006119">
    <property type="entry name" value="Resolv_N"/>
</dbReference>